<dbReference type="STRING" id="1008305.A4H02_03880"/>
<organism evidence="2 3">
    <name type="scientific">Fervidobacterium thailandense</name>
    <dbReference type="NCBI Taxonomy" id="1008305"/>
    <lineage>
        <taxon>Bacteria</taxon>
        <taxon>Thermotogati</taxon>
        <taxon>Thermotogota</taxon>
        <taxon>Thermotogae</taxon>
        <taxon>Thermotogales</taxon>
        <taxon>Fervidobacteriaceae</taxon>
        <taxon>Fervidobacterium</taxon>
    </lineage>
</organism>
<keyword evidence="1" id="KW-0812">Transmembrane</keyword>
<feature type="transmembrane region" description="Helical" evidence="1">
    <location>
        <begin position="6"/>
        <end position="29"/>
    </location>
</feature>
<evidence type="ECO:0000313" key="2">
    <source>
        <dbReference type="EMBL" id="ODN30684.1"/>
    </source>
</evidence>
<dbReference type="PANTHER" id="PTHR43129:SF1">
    <property type="entry name" value="FOSMIDOMYCIN RESISTANCE PROTEIN"/>
    <property type="match status" value="1"/>
</dbReference>
<dbReference type="AlphaFoldDB" id="A0A1E3G354"/>
<feature type="transmembrane region" description="Helical" evidence="1">
    <location>
        <begin position="84"/>
        <end position="114"/>
    </location>
</feature>
<keyword evidence="1" id="KW-0472">Membrane</keyword>
<evidence type="ECO:0000313" key="3">
    <source>
        <dbReference type="Proteomes" id="UP000094570"/>
    </source>
</evidence>
<feature type="transmembrane region" description="Helical" evidence="1">
    <location>
        <begin position="271"/>
        <end position="287"/>
    </location>
</feature>
<dbReference type="Gene3D" id="1.20.1250.20">
    <property type="entry name" value="MFS general substrate transporter like domains"/>
    <property type="match status" value="2"/>
</dbReference>
<feature type="transmembrane region" description="Helical" evidence="1">
    <location>
        <begin position="325"/>
        <end position="349"/>
    </location>
</feature>
<proteinExistence type="predicted"/>
<accession>A0A1E3G354</accession>
<gene>
    <name evidence="2" type="ORF">A4H02_03880</name>
</gene>
<comment type="caution">
    <text evidence="2">The sequence shown here is derived from an EMBL/GenBank/DDBJ whole genome shotgun (WGS) entry which is preliminary data.</text>
</comment>
<feature type="transmembrane region" description="Helical" evidence="1">
    <location>
        <begin position="355"/>
        <end position="374"/>
    </location>
</feature>
<dbReference type="GO" id="GO:0022857">
    <property type="term" value="F:transmembrane transporter activity"/>
    <property type="evidence" value="ECO:0007669"/>
    <property type="project" value="InterPro"/>
</dbReference>
<dbReference type="PANTHER" id="PTHR43129">
    <property type="entry name" value="FOSMIDOMYCIN RESISTANCE PROTEIN"/>
    <property type="match status" value="1"/>
</dbReference>
<dbReference type="GO" id="GO:0005886">
    <property type="term" value="C:plasma membrane"/>
    <property type="evidence" value="ECO:0007669"/>
    <property type="project" value="TreeGrafter"/>
</dbReference>
<dbReference type="Pfam" id="PF07690">
    <property type="entry name" value="MFS_1"/>
    <property type="match status" value="1"/>
</dbReference>
<reference evidence="3" key="1">
    <citation type="submission" date="2016-04" db="EMBL/GenBank/DDBJ databases">
        <title>The genome sequence project of a novel Fervidobacterium isolate from a hot spring in Thailand.</title>
        <authorList>
            <person name="Gonzalez J.M."/>
            <person name="Cuecas A."/>
            <person name="Kanoksilapatham W."/>
        </authorList>
    </citation>
    <scope>NUCLEOTIDE SEQUENCE [LARGE SCALE GENOMIC DNA]</scope>
    <source>
        <strain evidence="3">FC2004</strain>
    </source>
</reference>
<sequence>MLVTSVGGGILLASSFLAIVSHFLLDFLVSFFNPLVPYMIDRFSIQVRVITSFLTLSAAIASLLQIVFGYVFDRVRNKKVALSIVYFTQGIGISLLGFSTNFWMALMSIFLVRIANSAFHPLGAAIAGERSGSDVAFFSIAGTLGAAFGPIFITMYVSRFGGIAHLWLLGLVFVLLGILIRKVPTTMGTGLKERGRLRELFVLLPILAVVTVRSFATSIVHTFTPVLITRVHGYSIKLSGLALTLGMLVGAVSNYVGVLLLRKIGAKRQDLVAFAGMSLSSLLLVLWSDFRVLIFSFLVFDFCAFLLMSANVVQAQEMLPHRKALASSVAMGFAWAIGDFLASGYSALLGNNVKLAIGLVSPISLLAGLYFGVFGRFGEWYNKV</sequence>
<feature type="transmembrane region" description="Helical" evidence="1">
    <location>
        <begin position="135"/>
        <end position="157"/>
    </location>
</feature>
<dbReference type="InterPro" id="IPR036259">
    <property type="entry name" value="MFS_trans_sf"/>
</dbReference>
<protein>
    <submittedName>
        <fullName evidence="2">MFS transporter</fullName>
    </submittedName>
</protein>
<feature type="transmembrane region" description="Helical" evidence="1">
    <location>
        <begin position="293"/>
        <end position="313"/>
    </location>
</feature>
<feature type="transmembrane region" description="Helical" evidence="1">
    <location>
        <begin position="240"/>
        <end position="259"/>
    </location>
</feature>
<evidence type="ECO:0000256" key="1">
    <source>
        <dbReference type="SAM" id="Phobius"/>
    </source>
</evidence>
<feature type="transmembrane region" description="Helical" evidence="1">
    <location>
        <begin position="163"/>
        <end position="180"/>
    </location>
</feature>
<feature type="transmembrane region" description="Helical" evidence="1">
    <location>
        <begin position="200"/>
        <end position="220"/>
    </location>
</feature>
<dbReference type="InterPro" id="IPR011701">
    <property type="entry name" value="MFS"/>
</dbReference>
<keyword evidence="3" id="KW-1185">Reference proteome</keyword>
<dbReference type="SUPFAM" id="SSF103473">
    <property type="entry name" value="MFS general substrate transporter"/>
    <property type="match status" value="1"/>
</dbReference>
<keyword evidence="1" id="KW-1133">Transmembrane helix</keyword>
<dbReference type="Proteomes" id="UP000094570">
    <property type="component" value="Unassembled WGS sequence"/>
</dbReference>
<feature type="transmembrane region" description="Helical" evidence="1">
    <location>
        <begin position="49"/>
        <end position="72"/>
    </location>
</feature>
<name>A0A1E3G354_9BACT</name>
<dbReference type="EMBL" id="LWAF01000004">
    <property type="protein sequence ID" value="ODN30684.1"/>
    <property type="molecule type" value="Genomic_DNA"/>
</dbReference>